<dbReference type="InterPro" id="IPR056798">
    <property type="entry name" value="ADH_Fe_C"/>
</dbReference>
<dbReference type="FunFam" id="3.40.50.1970:FF:000003">
    <property type="entry name" value="Alcohol dehydrogenase, iron-containing"/>
    <property type="match status" value="1"/>
</dbReference>
<dbReference type="InterPro" id="IPR034802">
    <property type="entry name" value="NADPH_BDH"/>
</dbReference>
<feature type="domain" description="Alcohol dehydrogenase iron-type/glycerol dehydrogenase GldA" evidence="3">
    <location>
        <begin position="9"/>
        <end position="174"/>
    </location>
</feature>
<dbReference type="Gene3D" id="1.20.1090.10">
    <property type="entry name" value="Dehydroquinate synthase-like - alpha domain"/>
    <property type="match status" value="1"/>
</dbReference>
<dbReference type="FunFam" id="1.20.1090.10:FF:000001">
    <property type="entry name" value="Aldehyde-alcohol dehydrogenase"/>
    <property type="match status" value="1"/>
</dbReference>
<organism evidence="5 6">
    <name type="scientific">Parabacteroides gordonii MS-1 = DSM 23371</name>
    <dbReference type="NCBI Taxonomy" id="1203610"/>
    <lineage>
        <taxon>Bacteria</taxon>
        <taxon>Pseudomonadati</taxon>
        <taxon>Bacteroidota</taxon>
        <taxon>Bacteroidia</taxon>
        <taxon>Bacteroidales</taxon>
        <taxon>Tannerellaceae</taxon>
        <taxon>Parabacteroides</taxon>
    </lineage>
</organism>
<keyword evidence="6" id="KW-1185">Reference proteome</keyword>
<dbReference type="GO" id="GO:0046872">
    <property type="term" value="F:metal ion binding"/>
    <property type="evidence" value="ECO:0007669"/>
    <property type="project" value="InterPro"/>
</dbReference>
<dbReference type="GO" id="GO:0004022">
    <property type="term" value="F:alcohol dehydrogenase (NAD+) activity"/>
    <property type="evidence" value="ECO:0007669"/>
    <property type="project" value="TreeGrafter"/>
</dbReference>
<dbReference type="STRING" id="1203610.HMPREF1536_01973"/>
<dbReference type="PROSITE" id="PS00060">
    <property type="entry name" value="ADH_IRON_2"/>
    <property type="match status" value="1"/>
</dbReference>
<evidence type="ECO:0000313" key="5">
    <source>
        <dbReference type="EMBL" id="KKB57252.1"/>
    </source>
</evidence>
<dbReference type="Proteomes" id="UP000033035">
    <property type="component" value="Unassembled WGS sequence"/>
</dbReference>
<dbReference type="EMBL" id="AQHW01000013">
    <property type="protein sequence ID" value="KKB57252.1"/>
    <property type="molecule type" value="Genomic_DNA"/>
</dbReference>
<dbReference type="Pfam" id="PF25137">
    <property type="entry name" value="ADH_Fe_C"/>
    <property type="match status" value="1"/>
</dbReference>
<dbReference type="InterPro" id="IPR039697">
    <property type="entry name" value="Alcohol_dehydrogenase_Fe"/>
</dbReference>
<evidence type="ECO:0000313" key="6">
    <source>
        <dbReference type="Proteomes" id="UP000033035"/>
    </source>
</evidence>
<dbReference type="PATRIC" id="fig|1203610.3.peg.2022"/>
<dbReference type="RefSeq" id="WP_028730180.1">
    <property type="nucleotide sequence ID" value="NZ_KE386765.1"/>
</dbReference>
<dbReference type="InterPro" id="IPR018211">
    <property type="entry name" value="ADH_Fe_CS"/>
</dbReference>
<name>A0A0F5JIG8_9BACT</name>
<evidence type="ECO:0000256" key="2">
    <source>
        <dbReference type="ARBA" id="ARBA00023002"/>
    </source>
</evidence>
<dbReference type="PANTHER" id="PTHR11496:SF83">
    <property type="entry name" value="HYDROXYACID-OXOACID TRANSHYDROGENASE, MITOCHONDRIAL"/>
    <property type="match status" value="1"/>
</dbReference>
<dbReference type="PROSITE" id="PS00913">
    <property type="entry name" value="ADH_IRON_1"/>
    <property type="match status" value="1"/>
</dbReference>
<dbReference type="InterPro" id="IPR001670">
    <property type="entry name" value="ADH_Fe/GldA"/>
</dbReference>
<protein>
    <submittedName>
        <fullName evidence="5">Uncharacterized protein</fullName>
    </submittedName>
</protein>
<reference evidence="5 6" key="1">
    <citation type="submission" date="2013-04" db="EMBL/GenBank/DDBJ databases">
        <title>The Genome Sequence of Parabacteroides gordonii DSM 23371.</title>
        <authorList>
            <consortium name="The Broad Institute Genomics Platform"/>
            <person name="Earl A."/>
            <person name="Ward D."/>
            <person name="Feldgarden M."/>
            <person name="Gevers D."/>
            <person name="Martens E."/>
            <person name="Sakamoto M."/>
            <person name="Benno Y."/>
            <person name="Suzuki N."/>
            <person name="Matsunaga N."/>
            <person name="Koshihara K."/>
            <person name="Seki M."/>
            <person name="Komiya H."/>
            <person name="Walker B."/>
            <person name="Young S."/>
            <person name="Zeng Q."/>
            <person name="Gargeya S."/>
            <person name="Fitzgerald M."/>
            <person name="Haas B."/>
            <person name="Abouelleil A."/>
            <person name="Allen A.W."/>
            <person name="Alvarado L."/>
            <person name="Arachchi H.M."/>
            <person name="Berlin A.M."/>
            <person name="Chapman S.B."/>
            <person name="Gainer-Dewar J."/>
            <person name="Goldberg J."/>
            <person name="Griggs A."/>
            <person name="Gujja S."/>
            <person name="Hansen M."/>
            <person name="Howarth C."/>
            <person name="Imamovic A."/>
            <person name="Ireland A."/>
            <person name="Larimer J."/>
            <person name="McCowan C."/>
            <person name="Murphy C."/>
            <person name="Pearson M."/>
            <person name="Poon T.W."/>
            <person name="Priest M."/>
            <person name="Roberts A."/>
            <person name="Saif S."/>
            <person name="Shea T."/>
            <person name="Sisk P."/>
            <person name="Sykes S."/>
            <person name="Wortman J."/>
            <person name="Nusbaum C."/>
            <person name="Birren B."/>
        </authorList>
    </citation>
    <scope>NUCLEOTIDE SEQUENCE [LARGE SCALE GENOMIC DNA]</scope>
    <source>
        <strain evidence="5 6">MS-1</strain>
    </source>
</reference>
<dbReference type="Gene3D" id="3.40.50.1970">
    <property type="match status" value="1"/>
</dbReference>
<dbReference type="PANTHER" id="PTHR11496">
    <property type="entry name" value="ALCOHOL DEHYDROGENASE"/>
    <property type="match status" value="1"/>
</dbReference>
<evidence type="ECO:0000256" key="1">
    <source>
        <dbReference type="ARBA" id="ARBA00007358"/>
    </source>
</evidence>
<keyword evidence="2" id="KW-0560">Oxidoreductase</keyword>
<gene>
    <name evidence="5" type="ORF">HMPREF1536_01973</name>
</gene>
<dbReference type="SUPFAM" id="SSF56796">
    <property type="entry name" value="Dehydroquinate synthase-like"/>
    <property type="match status" value="1"/>
</dbReference>
<dbReference type="AlphaFoldDB" id="A0A0F5JIG8"/>
<proteinExistence type="inferred from homology"/>
<evidence type="ECO:0000259" key="3">
    <source>
        <dbReference type="Pfam" id="PF00465"/>
    </source>
</evidence>
<dbReference type="Pfam" id="PF00465">
    <property type="entry name" value="Fe-ADH"/>
    <property type="match status" value="1"/>
</dbReference>
<comment type="similarity">
    <text evidence="1">Belongs to the iron-containing alcohol dehydrogenase family.</text>
</comment>
<sequence>MAKLFGTPELYHGVGSLGELKNIKGKKAVIVIGGSSVVKNGSLQKVAALLDEAGLQHTVFSGVEADPSIETARRGATLFMEFQPDWVIGLGGCSAIDAAKAMWALYEHPELTFETMTQIGGIPPLRNKARFIAIPSTSGTGTEITALAVITDRTNNVKYPLVSYELLPDISIVDGVLCKSMPADVTANTGLDALTHCVEAYVSNIDDNYADAFAKGGIELIFNNLKQAIADPQNETVRQNMHDASCLGGYAFTNAWLGIAHSMAHQIGGTFGIPHGCANAIVLPSVIRYNAAVTGRYADLARLLGKSTSEEFATAIEVLRTEVNVAPSVKACGIEQETWDQEVKRMAEHAMSDPCTGFNPRKLKLEEMERLFMAVYEGVRVNF</sequence>
<evidence type="ECO:0000259" key="4">
    <source>
        <dbReference type="Pfam" id="PF25137"/>
    </source>
</evidence>
<dbReference type="CDD" id="cd08179">
    <property type="entry name" value="NADPH_BDH"/>
    <property type="match status" value="1"/>
</dbReference>
<dbReference type="HOGENOM" id="CLU_007207_0_0_10"/>
<accession>A0A0F5JIG8</accession>
<comment type="caution">
    <text evidence="5">The sequence shown here is derived from an EMBL/GenBank/DDBJ whole genome shotgun (WGS) entry which is preliminary data.</text>
</comment>
<feature type="domain" description="Fe-containing alcohol dehydrogenase-like C-terminal" evidence="4">
    <location>
        <begin position="186"/>
        <end position="375"/>
    </location>
</feature>